<keyword evidence="3" id="KW-1185">Reference proteome</keyword>
<protein>
    <submittedName>
        <fullName evidence="1 2">Uncharacterized protein</fullName>
    </submittedName>
</protein>
<name>L1K005_GUITC</name>
<dbReference type="Proteomes" id="UP000011087">
    <property type="component" value="Unassembled WGS sequence"/>
</dbReference>
<reference evidence="1 3" key="1">
    <citation type="journal article" date="2012" name="Nature">
        <title>Algal genomes reveal evolutionary mosaicism and the fate of nucleomorphs.</title>
        <authorList>
            <consortium name="DOE Joint Genome Institute"/>
            <person name="Curtis B.A."/>
            <person name="Tanifuji G."/>
            <person name="Burki F."/>
            <person name="Gruber A."/>
            <person name="Irimia M."/>
            <person name="Maruyama S."/>
            <person name="Arias M.C."/>
            <person name="Ball S.G."/>
            <person name="Gile G.H."/>
            <person name="Hirakawa Y."/>
            <person name="Hopkins J.F."/>
            <person name="Kuo A."/>
            <person name="Rensing S.A."/>
            <person name="Schmutz J."/>
            <person name="Symeonidi A."/>
            <person name="Elias M."/>
            <person name="Eveleigh R.J."/>
            <person name="Herman E.K."/>
            <person name="Klute M.J."/>
            <person name="Nakayama T."/>
            <person name="Obornik M."/>
            <person name="Reyes-Prieto A."/>
            <person name="Armbrust E.V."/>
            <person name="Aves S.J."/>
            <person name="Beiko R.G."/>
            <person name="Coutinho P."/>
            <person name="Dacks J.B."/>
            <person name="Durnford D.G."/>
            <person name="Fast N.M."/>
            <person name="Green B.R."/>
            <person name="Grisdale C.J."/>
            <person name="Hempel F."/>
            <person name="Henrissat B."/>
            <person name="Hoppner M.P."/>
            <person name="Ishida K."/>
            <person name="Kim E."/>
            <person name="Koreny L."/>
            <person name="Kroth P.G."/>
            <person name="Liu Y."/>
            <person name="Malik S.B."/>
            <person name="Maier U.G."/>
            <person name="McRose D."/>
            <person name="Mock T."/>
            <person name="Neilson J.A."/>
            <person name="Onodera N.T."/>
            <person name="Poole A.M."/>
            <person name="Pritham E.J."/>
            <person name="Richards T.A."/>
            <person name="Rocap G."/>
            <person name="Roy S.W."/>
            <person name="Sarai C."/>
            <person name="Schaack S."/>
            <person name="Shirato S."/>
            <person name="Slamovits C.H."/>
            <person name="Spencer D.F."/>
            <person name="Suzuki S."/>
            <person name="Worden A.Z."/>
            <person name="Zauner S."/>
            <person name="Barry K."/>
            <person name="Bell C."/>
            <person name="Bharti A.K."/>
            <person name="Crow J.A."/>
            <person name="Grimwood J."/>
            <person name="Kramer R."/>
            <person name="Lindquist E."/>
            <person name="Lucas S."/>
            <person name="Salamov A."/>
            <person name="McFadden G.I."/>
            <person name="Lane C.E."/>
            <person name="Keeling P.J."/>
            <person name="Gray M.W."/>
            <person name="Grigoriev I.V."/>
            <person name="Archibald J.M."/>
        </authorList>
    </citation>
    <scope>NUCLEOTIDE SEQUENCE</scope>
    <source>
        <strain evidence="1 3">CCMP2712</strain>
    </source>
</reference>
<reference evidence="3" key="2">
    <citation type="submission" date="2012-11" db="EMBL/GenBank/DDBJ databases">
        <authorList>
            <person name="Kuo A."/>
            <person name="Curtis B.A."/>
            <person name="Tanifuji G."/>
            <person name="Burki F."/>
            <person name="Gruber A."/>
            <person name="Irimia M."/>
            <person name="Maruyama S."/>
            <person name="Arias M.C."/>
            <person name="Ball S.G."/>
            <person name="Gile G.H."/>
            <person name="Hirakawa Y."/>
            <person name="Hopkins J.F."/>
            <person name="Rensing S.A."/>
            <person name="Schmutz J."/>
            <person name="Symeonidi A."/>
            <person name="Elias M."/>
            <person name="Eveleigh R.J."/>
            <person name="Herman E.K."/>
            <person name="Klute M.J."/>
            <person name="Nakayama T."/>
            <person name="Obornik M."/>
            <person name="Reyes-Prieto A."/>
            <person name="Armbrust E.V."/>
            <person name="Aves S.J."/>
            <person name="Beiko R.G."/>
            <person name="Coutinho P."/>
            <person name="Dacks J.B."/>
            <person name="Durnford D.G."/>
            <person name="Fast N.M."/>
            <person name="Green B.R."/>
            <person name="Grisdale C."/>
            <person name="Hempe F."/>
            <person name="Henrissat B."/>
            <person name="Hoppner M.P."/>
            <person name="Ishida K.-I."/>
            <person name="Kim E."/>
            <person name="Koreny L."/>
            <person name="Kroth P.G."/>
            <person name="Liu Y."/>
            <person name="Malik S.-B."/>
            <person name="Maier U.G."/>
            <person name="McRose D."/>
            <person name="Mock T."/>
            <person name="Neilson J.A."/>
            <person name="Onodera N.T."/>
            <person name="Poole A.M."/>
            <person name="Pritham E.J."/>
            <person name="Richards T.A."/>
            <person name="Rocap G."/>
            <person name="Roy S.W."/>
            <person name="Sarai C."/>
            <person name="Schaack S."/>
            <person name="Shirato S."/>
            <person name="Slamovits C.H."/>
            <person name="Spencer D.F."/>
            <person name="Suzuki S."/>
            <person name="Worden A.Z."/>
            <person name="Zauner S."/>
            <person name="Barry K."/>
            <person name="Bell C."/>
            <person name="Bharti A.K."/>
            <person name="Crow J.A."/>
            <person name="Grimwood J."/>
            <person name="Kramer R."/>
            <person name="Lindquist E."/>
            <person name="Lucas S."/>
            <person name="Salamov A."/>
            <person name="McFadden G.I."/>
            <person name="Lane C.E."/>
            <person name="Keeling P.J."/>
            <person name="Gray M.W."/>
            <person name="Grigoriev I.V."/>
            <person name="Archibald J.M."/>
        </authorList>
    </citation>
    <scope>NUCLEOTIDE SEQUENCE</scope>
    <source>
        <strain evidence="3">CCMP2712</strain>
    </source>
</reference>
<dbReference type="KEGG" id="gtt:GUITHDRAFT_150102"/>
<accession>L1K005</accession>
<dbReference type="AlphaFoldDB" id="L1K005"/>
<organism evidence="1">
    <name type="scientific">Guillardia theta (strain CCMP2712)</name>
    <name type="common">Cryptophyte</name>
    <dbReference type="NCBI Taxonomy" id="905079"/>
    <lineage>
        <taxon>Eukaryota</taxon>
        <taxon>Cryptophyceae</taxon>
        <taxon>Pyrenomonadales</taxon>
        <taxon>Geminigeraceae</taxon>
        <taxon>Guillardia</taxon>
    </lineage>
</organism>
<reference evidence="2" key="3">
    <citation type="submission" date="2016-03" db="UniProtKB">
        <authorList>
            <consortium name="EnsemblProtists"/>
        </authorList>
    </citation>
    <scope>IDENTIFICATION</scope>
</reference>
<dbReference type="PaxDb" id="55529-EKX53947"/>
<dbReference type="HOGENOM" id="CLU_2854411_0_0_1"/>
<dbReference type="EnsemblProtists" id="EKX53947">
    <property type="protein sequence ID" value="EKX53947"/>
    <property type="gene ID" value="GUITHDRAFT_150102"/>
</dbReference>
<dbReference type="GeneID" id="17310916"/>
<evidence type="ECO:0000313" key="1">
    <source>
        <dbReference type="EMBL" id="EKX53947.1"/>
    </source>
</evidence>
<sequence length="65" mass="7396">MFQLLASGYGCMPTASNWNCVVDPIPGDYGAYKDFSSKHEEPPHGDWVYWEHDQCKLDKVNGTCR</sequence>
<evidence type="ECO:0000313" key="2">
    <source>
        <dbReference type="EnsemblProtists" id="EKX53947"/>
    </source>
</evidence>
<dbReference type="EMBL" id="JH992968">
    <property type="protein sequence ID" value="EKX53947.1"/>
    <property type="molecule type" value="Genomic_DNA"/>
</dbReference>
<proteinExistence type="predicted"/>
<dbReference type="RefSeq" id="XP_005840927.1">
    <property type="nucleotide sequence ID" value="XM_005840870.1"/>
</dbReference>
<gene>
    <name evidence="1" type="ORF">GUITHDRAFT_150102</name>
</gene>
<evidence type="ECO:0000313" key="3">
    <source>
        <dbReference type="Proteomes" id="UP000011087"/>
    </source>
</evidence>